<evidence type="ECO:0008006" key="4">
    <source>
        <dbReference type="Google" id="ProtNLM"/>
    </source>
</evidence>
<feature type="region of interest" description="Disordered" evidence="1">
    <location>
        <begin position="247"/>
        <end position="273"/>
    </location>
</feature>
<feature type="region of interest" description="Disordered" evidence="1">
    <location>
        <begin position="294"/>
        <end position="328"/>
    </location>
</feature>
<evidence type="ECO:0000313" key="2">
    <source>
        <dbReference type="EMBL" id="RPA72411.1"/>
    </source>
</evidence>
<accession>A0A3N4HJR8</accession>
<organism evidence="2 3">
    <name type="scientific">Ascobolus immersus RN42</name>
    <dbReference type="NCBI Taxonomy" id="1160509"/>
    <lineage>
        <taxon>Eukaryota</taxon>
        <taxon>Fungi</taxon>
        <taxon>Dikarya</taxon>
        <taxon>Ascomycota</taxon>
        <taxon>Pezizomycotina</taxon>
        <taxon>Pezizomycetes</taxon>
        <taxon>Pezizales</taxon>
        <taxon>Ascobolaceae</taxon>
        <taxon>Ascobolus</taxon>
    </lineage>
</organism>
<dbReference type="Proteomes" id="UP000275078">
    <property type="component" value="Unassembled WGS sequence"/>
</dbReference>
<evidence type="ECO:0000256" key="1">
    <source>
        <dbReference type="SAM" id="MobiDB-lite"/>
    </source>
</evidence>
<feature type="compositionally biased region" description="Basic residues" evidence="1">
    <location>
        <begin position="252"/>
        <end position="270"/>
    </location>
</feature>
<feature type="compositionally biased region" description="Basic and acidic residues" evidence="1">
    <location>
        <begin position="304"/>
        <end position="315"/>
    </location>
</feature>
<name>A0A3N4HJR8_ASCIM</name>
<gene>
    <name evidence="2" type="ORF">BJ508DRAFT_335050</name>
</gene>
<proteinExistence type="predicted"/>
<evidence type="ECO:0000313" key="3">
    <source>
        <dbReference type="Proteomes" id="UP000275078"/>
    </source>
</evidence>
<protein>
    <recommendedName>
        <fullName evidence="4">DUF4219 domain-containing protein</fullName>
    </recommendedName>
</protein>
<reference evidence="2 3" key="1">
    <citation type="journal article" date="2018" name="Nat. Ecol. Evol.">
        <title>Pezizomycetes genomes reveal the molecular basis of ectomycorrhizal truffle lifestyle.</title>
        <authorList>
            <person name="Murat C."/>
            <person name="Payen T."/>
            <person name="Noel B."/>
            <person name="Kuo A."/>
            <person name="Morin E."/>
            <person name="Chen J."/>
            <person name="Kohler A."/>
            <person name="Krizsan K."/>
            <person name="Balestrini R."/>
            <person name="Da Silva C."/>
            <person name="Montanini B."/>
            <person name="Hainaut M."/>
            <person name="Levati E."/>
            <person name="Barry K.W."/>
            <person name="Belfiori B."/>
            <person name="Cichocki N."/>
            <person name="Clum A."/>
            <person name="Dockter R.B."/>
            <person name="Fauchery L."/>
            <person name="Guy J."/>
            <person name="Iotti M."/>
            <person name="Le Tacon F."/>
            <person name="Lindquist E.A."/>
            <person name="Lipzen A."/>
            <person name="Malagnac F."/>
            <person name="Mello A."/>
            <person name="Molinier V."/>
            <person name="Miyauchi S."/>
            <person name="Poulain J."/>
            <person name="Riccioni C."/>
            <person name="Rubini A."/>
            <person name="Sitrit Y."/>
            <person name="Splivallo R."/>
            <person name="Traeger S."/>
            <person name="Wang M."/>
            <person name="Zifcakova L."/>
            <person name="Wipf D."/>
            <person name="Zambonelli A."/>
            <person name="Paolocci F."/>
            <person name="Nowrousian M."/>
            <person name="Ottonello S."/>
            <person name="Baldrian P."/>
            <person name="Spatafora J.W."/>
            <person name="Henrissat B."/>
            <person name="Nagy L.G."/>
            <person name="Aury J.M."/>
            <person name="Wincker P."/>
            <person name="Grigoriev I.V."/>
            <person name="Bonfante P."/>
            <person name="Martin F.M."/>
        </authorList>
    </citation>
    <scope>NUCLEOTIDE SEQUENCE [LARGE SCALE GENOMIC DNA]</scope>
    <source>
        <strain evidence="2 3">RN42</strain>
    </source>
</reference>
<dbReference type="EMBL" id="ML119862">
    <property type="protein sequence ID" value="RPA72411.1"/>
    <property type="molecule type" value="Genomic_DNA"/>
</dbReference>
<keyword evidence="3" id="KW-1185">Reference proteome</keyword>
<dbReference type="AlphaFoldDB" id="A0A3N4HJR8"/>
<sequence>MSQNNVQIDNTFSNIGNPPALGQDNYDVWAPKITHILDKENVLWVIEDVKWEPSTFPEDAGYDADWSDSYSTFYKNVGERPSFNAYLLKWNAASGKAIRTIMAYSDATRMQEVQAWKQQYYSAYDVWTALKNKYDKSDANEQSANWEALMALRIPEKASHQECKKVSDEFMRLHHKIIMSKVNVEQVLTILSYRLARPRFKHIVETLSLQEEMTAEEVIQKCLITSKRDDDMNATYAALTKEATALISKTSRQNKHQKEKKRQQEKKRKPDAKECNACKLVGHIEKDCWFKHPELKPKGWVPRSENREDSEDKKESKKRKMSVSQKNE</sequence>